<evidence type="ECO:0000313" key="4">
    <source>
        <dbReference type="EMBL" id="KAK1751534.1"/>
    </source>
</evidence>
<gene>
    <name evidence="4" type="ORF">QBC47DRAFT_434716</name>
</gene>
<evidence type="ECO:0000256" key="3">
    <source>
        <dbReference type="SAM" id="SignalP"/>
    </source>
</evidence>
<dbReference type="AlphaFoldDB" id="A0AAJ0B682"/>
<feature type="chain" id="PRO_5042507329" description="RlpA-like protein double-psi beta-barrel domain-containing protein" evidence="3">
    <location>
        <begin position="22"/>
        <end position="218"/>
    </location>
</feature>
<dbReference type="CDD" id="cd22191">
    <property type="entry name" value="DPBB_RlpA_EXP_N-like"/>
    <property type="match status" value="1"/>
</dbReference>
<feature type="signal peptide" evidence="3">
    <location>
        <begin position="1"/>
        <end position="21"/>
    </location>
</feature>
<evidence type="ECO:0000256" key="1">
    <source>
        <dbReference type="ARBA" id="ARBA00022729"/>
    </source>
</evidence>
<feature type="compositionally biased region" description="Acidic residues" evidence="2">
    <location>
        <begin position="49"/>
        <end position="105"/>
    </location>
</feature>
<dbReference type="SUPFAM" id="SSF50685">
    <property type="entry name" value="Barwin-like endoglucanases"/>
    <property type="match status" value="1"/>
</dbReference>
<keyword evidence="1 3" id="KW-0732">Signal</keyword>
<dbReference type="InterPro" id="IPR036908">
    <property type="entry name" value="RlpA-like_sf"/>
</dbReference>
<dbReference type="PANTHER" id="PTHR31836">
    <property type="match status" value="1"/>
</dbReference>
<dbReference type="Proteomes" id="UP001239445">
    <property type="component" value="Unassembled WGS sequence"/>
</dbReference>
<feature type="region of interest" description="Disordered" evidence="2">
    <location>
        <begin position="47"/>
        <end position="109"/>
    </location>
</feature>
<comment type="caution">
    <text evidence="4">The sequence shown here is derived from an EMBL/GenBank/DDBJ whole genome shotgun (WGS) entry which is preliminary data.</text>
</comment>
<dbReference type="EMBL" id="MU839842">
    <property type="protein sequence ID" value="KAK1751534.1"/>
    <property type="molecule type" value="Genomic_DNA"/>
</dbReference>
<sequence length="218" mass="24059">MLPIRMTLLSLLAGFIILALASPMPDLALATRDIDDCGETYGCPHEDGGYDSDCEDTDTQADPDHDESDNEEEFNDFDDSDNEEDLNDLDDFDNEDDEDNEDMGDDNIVHGGFDKSGDFTYYHPSAGISACGHAHSDDEWVLAVSHIIFDPHTPGGNPNNNALCGRNIKLNYNGNTYTLMVADRCEACASDDLDLSPAVFQLLEPLERGRIQGTWDWA</sequence>
<dbReference type="PANTHER" id="PTHR31836:SF28">
    <property type="entry name" value="SRCR DOMAIN-CONTAINING PROTEIN-RELATED"/>
    <property type="match status" value="1"/>
</dbReference>
<protein>
    <recommendedName>
        <fullName evidence="6">RlpA-like protein double-psi beta-barrel domain-containing protein</fullName>
    </recommendedName>
</protein>
<evidence type="ECO:0008006" key="6">
    <source>
        <dbReference type="Google" id="ProtNLM"/>
    </source>
</evidence>
<organism evidence="4 5">
    <name type="scientific">Echria macrotheca</name>
    <dbReference type="NCBI Taxonomy" id="438768"/>
    <lineage>
        <taxon>Eukaryota</taxon>
        <taxon>Fungi</taxon>
        <taxon>Dikarya</taxon>
        <taxon>Ascomycota</taxon>
        <taxon>Pezizomycotina</taxon>
        <taxon>Sordariomycetes</taxon>
        <taxon>Sordariomycetidae</taxon>
        <taxon>Sordariales</taxon>
        <taxon>Schizotheciaceae</taxon>
        <taxon>Echria</taxon>
    </lineage>
</organism>
<accession>A0AAJ0B682</accession>
<evidence type="ECO:0000256" key="2">
    <source>
        <dbReference type="SAM" id="MobiDB-lite"/>
    </source>
</evidence>
<proteinExistence type="predicted"/>
<evidence type="ECO:0000313" key="5">
    <source>
        <dbReference type="Proteomes" id="UP001239445"/>
    </source>
</evidence>
<keyword evidence="5" id="KW-1185">Reference proteome</keyword>
<dbReference type="Gene3D" id="2.40.40.10">
    <property type="entry name" value="RlpA-like domain"/>
    <property type="match status" value="1"/>
</dbReference>
<name>A0AAJ0B682_9PEZI</name>
<dbReference type="InterPro" id="IPR051477">
    <property type="entry name" value="Expansin_CellWall"/>
</dbReference>
<reference evidence="4" key="1">
    <citation type="submission" date="2023-06" db="EMBL/GenBank/DDBJ databases">
        <title>Genome-scale phylogeny and comparative genomics of the fungal order Sordariales.</title>
        <authorList>
            <consortium name="Lawrence Berkeley National Laboratory"/>
            <person name="Hensen N."/>
            <person name="Bonometti L."/>
            <person name="Westerberg I."/>
            <person name="Brannstrom I.O."/>
            <person name="Guillou S."/>
            <person name="Cros-Aarteil S."/>
            <person name="Calhoun S."/>
            <person name="Haridas S."/>
            <person name="Kuo A."/>
            <person name="Mondo S."/>
            <person name="Pangilinan J."/>
            <person name="Riley R."/>
            <person name="Labutti K."/>
            <person name="Andreopoulos B."/>
            <person name="Lipzen A."/>
            <person name="Chen C."/>
            <person name="Yanf M."/>
            <person name="Daum C."/>
            <person name="Ng V."/>
            <person name="Clum A."/>
            <person name="Steindorff A."/>
            <person name="Ohm R."/>
            <person name="Martin F."/>
            <person name="Silar P."/>
            <person name="Natvig D."/>
            <person name="Lalanne C."/>
            <person name="Gautier V."/>
            <person name="Ament-Velasquez S.L."/>
            <person name="Kruys A."/>
            <person name="Hutchinson M.I."/>
            <person name="Powell A.J."/>
            <person name="Barry K."/>
            <person name="Miller A.N."/>
            <person name="Grigoriev I.V."/>
            <person name="Debuchy R."/>
            <person name="Gladieux P."/>
            <person name="Thoren M.H."/>
            <person name="Johannesson H."/>
        </authorList>
    </citation>
    <scope>NUCLEOTIDE SEQUENCE</scope>
    <source>
        <strain evidence="4">PSN4</strain>
    </source>
</reference>